<reference evidence="3" key="1">
    <citation type="journal article" date="2019" name="Int. J. Syst. Evol. Microbiol.">
        <title>The Global Catalogue of Microorganisms (GCM) 10K type strain sequencing project: providing services to taxonomists for standard genome sequencing and annotation.</title>
        <authorList>
            <consortium name="The Broad Institute Genomics Platform"/>
            <consortium name="The Broad Institute Genome Sequencing Center for Infectious Disease"/>
            <person name="Wu L."/>
            <person name="Ma J."/>
        </authorList>
    </citation>
    <scope>NUCLEOTIDE SEQUENCE [LARGE SCALE GENOMIC DNA]</scope>
    <source>
        <strain evidence="3">CGMCC 1.12192</strain>
    </source>
</reference>
<dbReference type="PANTHER" id="PTHR48079">
    <property type="entry name" value="PROTEIN YEEZ"/>
    <property type="match status" value="1"/>
</dbReference>
<evidence type="ECO:0000313" key="3">
    <source>
        <dbReference type="Proteomes" id="UP001595960"/>
    </source>
</evidence>
<feature type="domain" description="NAD-dependent epimerase/dehydratase" evidence="1">
    <location>
        <begin position="4"/>
        <end position="204"/>
    </location>
</feature>
<comment type="caution">
    <text evidence="2">The sequence shown here is derived from an EMBL/GenBank/DDBJ whole genome shotgun (WGS) entry which is preliminary data.</text>
</comment>
<protein>
    <submittedName>
        <fullName evidence="2">NAD-dependent epimerase/dehydratase family protein</fullName>
    </submittedName>
</protein>
<dbReference type="Proteomes" id="UP001595960">
    <property type="component" value="Unassembled WGS sequence"/>
</dbReference>
<evidence type="ECO:0000313" key="2">
    <source>
        <dbReference type="EMBL" id="MFC4828723.1"/>
    </source>
</evidence>
<dbReference type="Pfam" id="PF01370">
    <property type="entry name" value="Epimerase"/>
    <property type="match status" value="1"/>
</dbReference>
<organism evidence="2 3">
    <name type="scientific">Agromyces aurantiacus</name>
    <dbReference type="NCBI Taxonomy" id="165814"/>
    <lineage>
        <taxon>Bacteria</taxon>
        <taxon>Bacillati</taxon>
        <taxon>Actinomycetota</taxon>
        <taxon>Actinomycetes</taxon>
        <taxon>Micrococcales</taxon>
        <taxon>Microbacteriaceae</taxon>
        <taxon>Agromyces</taxon>
    </lineage>
</organism>
<sequence>MRTLLTGGTGFIGSAVLDVLVGAGHEVRAVVRSADAAEDVARRGATPARVDLSDAAAVAAALADVDALVHTAAPADGADALNAAVVDAAIGAFADGRRVVLTSGVWVYGEGEDLTEDHPLDPPELVAWRVPIEERLLASSVDARVIVPGVVYGRGRGIVPMIADGPRTPDGAIRLVGDGSQHWTLVHVDDLARLYLAVLEHDGPLGRVIASDGSPTTVRAIVESVAGPAGVVPETAAASHDRFGAAFADALLLDQAASGAAARALGWTPEHRSVLDELARSAERTAA</sequence>
<dbReference type="EMBL" id="JBHSJC010000001">
    <property type="protein sequence ID" value="MFC4828723.1"/>
    <property type="molecule type" value="Genomic_DNA"/>
</dbReference>
<dbReference type="InterPro" id="IPR001509">
    <property type="entry name" value="Epimerase_deHydtase"/>
</dbReference>
<proteinExistence type="predicted"/>
<keyword evidence="3" id="KW-1185">Reference proteome</keyword>
<name>A0ABV9R3L3_9MICO</name>
<dbReference type="InterPro" id="IPR036291">
    <property type="entry name" value="NAD(P)-bd_dom_sf"/>
</dbReference>
<dbReference type="Gene3D" id="3.40.50.720">
    <property type="entry name" value="NAD(P)-binding Rossmann-like Domain"/>
    <property type="match status" value="1"/>
</dbReference>
<evidence type="ECO:0000259" key="1">
    <source>
        <dbReference type="Pfam" id="PF01370"/>
    </source>
</evidence>
<dbReference type="PANTHER" id="PTHR48079:SF6">
    <property type="entry name" value="NAD(P)-BINDING DOMAIN-CONTAINING PROTEIN-RELATED"/>
    <property type="match status" value="1"/>
</dbReference>
<dbReference type="RefSeq" id="WP_204391916.1">
    <property type="nucleotide sequence ID" value="NZ_JAFBBW010000001.1"/>
</dbReference>
<dbReference type="SUPFAM" id="SSF51735">
    <property type="entry name" value="NAD(P)-binding Rossmann-fold domains"/>
    <property type="match status" value="1"/>
</dbReference>
<accession>A0ABV9R3L3</accession>
<gene>
    <name evidence="2" type="ORF">ACFPER_08000</name>
</gene>
<dbReference type="InterPro" id="IPR051783">
    <property type="entry name" value="NAD(P)-dependent_oxidoreduct"/>
</dbReference>